<comment type="caution">
    <text evidence="1">The sequence shown here is derived from an EMBL/GenBank/DDBJ whole genome shotgun (WGS) entry which is preliminary data.</text>
</comment>
<feature type="non-terminal residue" evidence="1">
    <location>
        <position position="180"/>
    </location>
</feature>
<proteinExistence type="predicted"/>
<sequence>MVLYVGRWPPQAIHPLVELSVLPVDVHQPVVSVGVVALIEGLLEPGRLVGGGAVEEGLHYAARRWAPLSPLYLPVLQLQLNGGALVHGRAALEGVQEAQHGVIHPVHLPLDPVALPGTVQQGGDVVLPGDHQRVAVYGAGVTTELRLPVPLVRQHPEVVGLTLLQSPIDKDISHLDRREV</sequence>
<protein>
    <submittedName>
        <fullName evidence="1">Uncharacterized protein</fullName>
    </submittedName>
</protein>
<dbReference type="Proteomes" id="UP001356427">
    <property type="component" value="Unassembled WGS sequence"/>
</dbReference>
<organism evidence="1 2">
    <name type="scientific">Coregonus suidteri</name>
    <dbReference type="NCBI Taxonomy" id="861788"/>
    <lineage>
        <taxon>Eukaryota</taxon>
        <taxon>Metazoa</taxon>
        <taxon>Chordata</taxon>
        <taxon>Craniata</taxon>
        <taxon>Vertebrata</taxon>
        <taxon>Euteleostomi</taxon>
        <taxon>Actinopterygii</taxon>
        <taxon>Neopterygii</taxon>
        <taxon>Teleostei</taxon>
        <taxon>Protacanthopterygii</taxon>
        <taxon>Salmoniformes</taxon>
        <taxon>Salmonidae</taxon>
        <taxon>Coregoninae</taxon>
        <taxon>Coregonus</taxon>
    </lineage>
</organism>
<reference evidence="1 2" key="1">
    <citation type="submission" date="2021-04" db="EMBL/GenBank/DDBJ databases">
        <authorList>
            <person name="De Guttry C."/>
            <person name="Zahm M."/>
            <person name="Klopp C."/>
            <person name="Cabau C."/>
            <person name="Louis A."/>
            <person name="Berthelot C."/>
            <person name="Parey E."/>
            <person name="Roest Crollius H."/>
            <person name="Montfort J."/>
            <person name="Robinson-Rechavi M."/>
            <person name="Bucao C."/>
            <person name="Bouchez O."/>
            <person name="Gislard M."/>
            <person name="Lluch J."/>
            <person name="Milhes M."/>
            <person name="Lampietro C."/>
            <person name="Lopez Roques C."/>
            <person name="Donnadieu C."/>
            <person name="Braasch I."/>
            <person name="Desvignes T."/>
            <person name="Postlethwait J."/>
            <person name="Bobe J."/>
            <person name="Wedekind C."/>
            <person name="Guiguen Y."/>
        </authorList>
    </citation>
    <scope>NUCLEOTIDE SEQUENCE [LARGE SCALE GENOMIC DNA]</scope>
    <source>
        <strain evidence="1">Cs_M1</strain>
        <tissue evidence="1">Blood</tissue>
    </source>
</reference>
<evidence type="ECO:0000313" key="1">
    <source>
        <dbReference type="EMBL" id="KAK6325913.1"/>
    </source>
</evidence>
<gene>
    <name evidence="1" type="ORF">J4Q44_G00052550</name>
</gene>
<accession>A0AAN8MFX8</accession>
<name>A0AAN8MFX8_9TELE</name>
<evidence type="ECO:0000313" key="2">
    <source>
        <dbReference type="Proteomes" id="UP001356427"/>
    </source>
</evidence>
<dbReference type="AlphaFoldDB" id="A0AAN8MFX8"/>
<keyword evidence="2" id="KW-1185">Reference proteome</keyword>
<dbReference type="EMBL" id="JAGTTL010000003">
    <property type="protein sequence ID" value="KAK6325913.1"/>
    <property type="molecule type" value="Genomic_DNA"/>
</dbReference>